<evidence type="ECO:0000313" key="1">
    <source>
        <dbReference type="Proteomes" id="UP000887563"/>
    </source>
</evidence>
<keyword evidence="1" id="KW-1185">Reference proteome</keyword>
<proteinExistence type="predicted"/>
<dbReference type="AlphaFoldDB" id="A0A914KSG7"/>
<dbReference type="PANTHER" id="PTHR31524">
    <property type="match status" value="1"/>
</dbReference>
<protein>
    <submittedName>
        <fullName evidence="2">Glycoprotein</fullName>
    </submittedName>
</protein>
<name>A0A914KSG7_MELIC</name>
<sequence length="547" mass="63290">MCSMIKHKVIYWTNILNDPFTETSQETIKLSKEDCFEMEQTKSCQIGKLYGEEDGTMSTGNKLEYKHSYWSIGKNMAETVNCILKKVPVITQPGKEKIYTPIDDINHCSYSDGSCRLGNEAIIVWKVKNGETNIDEKRCLFKKFTYRNGTIYKNGWLSDPPDLALTFNKPEYINTCGKNFVVSQQGYAIEERVFQNINRLLSSRVKREIKEKPLDGEVRTSQLEAQLQARAIFADKEMQRALQAYSKSICDYISSATISITETNTNPTLLIRKLSNSELLEGEWVAKDIIEFWPCSLISDYQFISSKECYKEPKMNITITREFQSISMHINPLTLIVNKNSEKTSCETNQFTSILIEGKLIKINQLTGESSPIKEIEQLDIQSKFWSPQTFETELQIFRKLIVTNLSEPQIEMMKIFKAYKTNTHIFGKLESKNSFLGGGLKVETPSILQMIIGTIDGWKVLTRIVVIIIISKWIYQIYDKVMSFKVRKLVKKQIERKIVKSECPQTPKIEFELEEIPVEVEERIGEIKKENFRNLRRSIKRGRRGY</sequence>
<dbReference type="PANTHER" id="PTHR31524:SF2">
    <property type="entry name" value="PROTEIN CBG10426"/>
    <property type="match status" value="1"/>
</dbReference>
<dbReference type="Proteomes" id="UP000887563">
    <property type="component" value="Unplaced"/>
</dbReference>
<dbReference type="WBParaSite" id="Minc3s00097g04450">
    <property type="protein sequence ID" value="Minc3s00097g04450"/>
    <property type="gene ID" value="Minc3s00097g04450"/>
</dbReference>
<organism evidence="1 2">
    <name type="scientific">Meloidogyne incognita</name>
    <name type="common">Southern root-knot nematode worm</name>
    <name type="synonym">Oxyuris incognita</name>
    <dbReference type="NCBI Taxonomy" id="6306"/>
    <lineage>
        <taxon>Eukaryota</taxon>
        <taxon>Metazoa</taxon>
        <taxon>Ecdysozoa</taxon>
        <taxon>Nematoda</taxon>
        <taxon>Chromadorea</taxon>
        <taxon>Rhabditida</taxon>
        <taxon>Tylenchina</taxon>
        <taxon>Tylenchomorpha</taxon>
        <taxon>Tylenchoidea</taxon>
        <taxon>Meloidogynidae</taxon>
        <taxon>Meloidogyninae</taxon>
        <taxon>Meloidogyne</taxon>
        <taxon>Meloidogyne incognita group</taxon>
    </lineage>
</organism>
<evidence type="ECO:0000313" key="2">
    <source>
        <dbReference type="WBParaSite" id="Minc3s00097g04450"/>
    </source>
</evidence>
<accession>A0A914KSG7</accession>
<reference evidence="2" key="1">
    <citation type="submission" date="2022-11" db="UniProtKB">
        <authorList>
            <consortium name="WormBaseParasite"/>
        </authorList>
    </citation>
    <scope>IDENTIFICATION</scope>
</reference>